<feature type="domain" description="Phospholipid/glycerol acyltransferase" evidence="5">
    <location>
        <begin position="70"/>
        <end position="184"/>
    </location>
</feature>
<evidence type="ECO:0000313" key="6">
    <source>
        <dbReference type="EMBL" id="MFD1789657.1"/>
    </source>
</evidence>
<organism evidence="6 7">
    <name type="scientific">Sphingomonas floccifaciens</name>
    <dbReference type="NCBI Taxonomy" id="1844115"/>
    <lineage>
        <taxon>Bacteria</taxon>
        <taxon>Pseudomonadati</taxon>
        <taxon>Pseudomonadota</taxon>
        <taxon>Alphaproteobacteria</taxon>
        <taxon>Sphingomonadales</taxon>
        <taxon>Sphingomonadaceae</taxon>
        <taxon>Sphingomonas</taxon>
    </lineage>
</organism>
<dbReference type="EMBL" id="JBHUFC010000024">
    <property type="protein sequence ID" value="MFD1789657.1"/>
    <property type="molecule type" value="Genomic_DNA"/>
</dbReference>
<dbReference type="InterPro" id="IPR002123">
    <property type="entry name" value="Plipid/glycerol_acylTrfase"/>
</dbReference>
<comment type="caution">
    <text evidence="6">The sequence shown here is derived from an EMBL/GenBank/DDBJ whole genome shotgun (WGS) entry which is preliminary data.</text>
</comment>
<protein>
    <submittedName>
        <fullName evidence="6">Lysophospholipid acyltransferase family protein</fullName>
    </submittedName>
</protein>
<evidence type="ECO:0000256" key="2">
    <source>
        <dbReference type="ARBA" id="ARBA00022679"/>
    </source>
</evidence>
<dbReference type="SMART" id="SM00563">
    <property type="entry name" value="PlsC"/>
    <property type="match status" value="1"/>
</dbReference>
<evidence type="ECO:0000259" key="5">
    <source>
        <dbReference type="SMART" id="SM00563"/>
    </source>
</evidence>
<dbReference type="PANTHER" id="PTHR10434:SF40">
    <property type="entry name" value="1-ACYL-SN-GLYCEROL-3-PHOSPHATE ACYLTRANSFERASE"/>
    <property type="match status" value="1"/>
</dbReference>
<dbReference type="PANTHER" id="PTHR10434">
    <property type="entry name" value="1-ACYL-SN-GLYCEROL-3-PHOSPHATE ACYLTRANSFERASE"/>
    <property type="match status" value="1"/>
</dbReference>
<accession>A0ABW4NHS2</accession>
<comment type="pathway">
    <text evidence="1">Lipid metabolism.</text>
</comment>
<feature type="transmembrane region" description="Helical" evidence="4">
    <location>
        <begin position="12"/>
        <end position="31"/>
    </location>
</feature>
<dbReference type="RefSeq" id="WP_380941774.1">
    <property type="nucleotide sequence ID" value="NZ_JBHUFC010000024.1"/>
</dbReference>
<keyword evidence="4" id="KW-0812">Transmembrane</keyword>
<dbReference type="Pfam" id="PF01553">
    <property type="entry name" value="Acyltransferase"/>
    <property type="match status" value="1"/>
</dbReference>
<dbReference type="GO" id="GO:0016746">
    <property type="term" value="F:acyltransferase activity"/>
    <property type="evidence" value="ECO:0007669"/>
    <property type="project" value="UniProtKB-KW"/>
</dbReference>
<proteinExistence type="predicted"/>
<keyword evidence="7" id="KW-1185">Reference proteome</keyword>
<evidence type="ECO:0000256" key="1">
    <source>
        <dbReference type="ARBA" id="ARBA00005189"/>
    </source>
</evidence>
<sequence>MTARLRTWAFNIVFFSGSVPYVLATPLMAALGPRVLRAWVRSWTRYNRHCARLCLNIRIAQSGRIPDGPALYPAKHQAMFETFELVAMLDSPVIVMKQELARIPLWGWAAQRYGMITVDRSGSAAALRTMMRAAEAAKAEGRSVVIFPEGTRVKPGETPPMKPGFSGLYRALGLPVVPIAIDSGVAWPKTGPKVPNGVIHFAFQDEIPTGLPRREIEARVHAAINALEAPADPPHPVRVE</sequence>
<gene>
    <name evidence="6" type="ORF">ACFSC3_19045</name>
</gene>
<evidence type="ECO:0000256" key="4">
    <source>
        <dbReference type="SAM" id="Phobius"/>
    </source>
</evidence>
<evidence type="ECO:0000313" key="7">
    <source>
        <dbReference type="Proteomes" id="UP001597283"/>
    </source>
</evidence>
<keyword evidence="2" id="KW-0808">Transferase</keyword>
<dbReference type="SUPFAM" id="SSF69593">
    <property type="entry name" value="Glycerol-3-phosphate (1)-acyltransferase"/>
    <property type="match status" value="1"/>
</dbReference>
<keyword evidence="3 6" id="KW-0012">Acyltransferase</keyword>
<keyword evidence="4" id="KW-1133">Transmembrane helix</keyword>
<dbReference type="Proteomes" id="UP001597283">
    <property type="component" value="Unassembled WGS sequence"/>
</dbReference>
<reference evidence="7" key="1">
    <citation type="journal article" date="2019" name="Int. J. Syst. Evol. Microbiol.">
        <title>The Global Catalogue of Microorganisms (GCM) 10K type strain sequencing project: providing services to taxonomists for standard genome sequencing and annotation.</title>
        <authorList>
            <consortium name="The Broad Institute Genomics Platform"/>
            <consortium name="The Broad Institute Genome Sequencing Center for Infectious Disease"/>
            <person name="Wu L."/>
            <person name="Ma J."/>
        </authorList>
    </citation>
    <scope>NUCLEOTIDE SEQUENCE [LARGE SCALE GENOMIC DNA]</scope>
    <source>
        <strain evidence="7">Q85</strain>
    </source>
</reference>
<dbReference type="CDD" id="cd07989">
    <property type="entry name" value="LPLAT_AGPAT-like"/>
    <property type="match status" value="1"/>
</dbReference>
<name>A0ABW4NHS2_9SPHN</name>
<keyword evidence="4" id="KW-0472">Membrane</keyword>
<evidence type="ECO:0000256" key="3">
    <source>
        <dbReference type="ARBA" id="ARBA00023315"/>
    </source>
</evidence>